<dbReference type="EMBL" id="LARY01000001">
    <property type="protein sequence ID" value="RDX02124.1"/>
    <property type="molecule type" value="Genomic_DNA"/>
</dbReference>
<accession>A0A3D8TW03</accession>
<dbReference type="AlphaFoldDB" id="A0A3D8TW03"/>
<proteinExistence type="inferred from homology"/>
<evidence type="ECO:0000256" key="2">
    <source>
        <dbReference type="ARBA" id="ARBA00012925"/>
    </source>
</evidence>
<evidence type="ECO:0000313" key="8">
    <source>
        <dbReference type="EMBL" id="RDX02124.1"/>
    </source>
</evidence>
<reference evidence="9" key="1">
    <citation type="submission" date="2015-04" db="EMBL/GenBank/DDBJ databases">
        <authorList>
            <person name="Schardt J."/>
            <person name="Mueller-Herbst S."/>
            <person name="Scherer S."/>
            <person name="Huptas C."/>
        </authorList>
    </citation>
    <scope>NUCLEOTIDE SEQUENCE [LARGE SCALE GENOMIC DNA]</scope>
    <source>
        <strain evidence="9">Kiel-L1</strain>
    </source>
</reference>
<dbReference type="SUPFAM" id="SSF51069">
    <property type="entry name" value="Carbonic anhydrase"/>
    <property type="match status" value="1"/>
</dbReference>
<dbReference type="RefSeq" id="WP_115751793.1">
    <property type="nucleotide sequence ID" value="NZ_LARY01000001.1"/>
</dbReference>
<evidence type="ECO:0000256" key="3">
    <source>
        <dbReference type="ARBA" id="ARBA00022723"/>
    </source>
</evidence>
<dbReference type="PROSITE" id="PS51144">
    <property type="entry name" value="ALPHA_CA_2"/>
    <property type="match status" value="1"/>
</dbReference>
<evidence type="ECO:0000256" key="4">
    <source>
        <dbReference type="ARBA" id="ARBA00022833"/>
    </source>
</evidence>
<dbReference type="CDD" id="cd03124">
    <property type="entry name" value="alpha_CA_prokaryotic_like"/>
    <property type="match status" value="1"/>
</dbReference>
<evidence type="ECO:0000313" key="9">
    <source>
        <dbReference type="Proteomes" id="UP000257055"/>
    </source>
</evidence>
<gene>
    <name evidence="8" type="ORF">UR08_00875</name>
</gene>
<dbReference type="InterPro" id="IPR023561">
    <property type="entry name" value="Carbonic_anhydrase_a-class"/>
</dbReference>
<protein>
    <recommendedName>
        <fullName evidence="2">carbonic anhydrase</fullName>
        <ecNumber evidence="2">4.2.1.1</ecNumber>
    </recommendedName>
</protein>
<comment type="catalytic activity">
    <reaction evidence="6">
        <text>hydrogencarbonate + H(+) = CO2 + H2O</text>
        <dbReference type="Rhea" id="RHEA:10748"/>
        <dbReference type="ChEBI" id="CHEBI:15377"/>
        <dbReference type="ChEBI" id="CHEBI:15378"/>
        <dbReference type="ChEBI" id="CHEBI:16526"/>
        <dbReference type="ChEBI" id="CHEBI:17544"/>
        <dbReference type="EC" id="4.2.1.1"/>
    </reaction>
</comment>
<evidence type="ECO:0000256" key="1">
    <source>
        <dbReference type="ARBA" id="ARBA00010718"/>
    </source>
</evidence>
<dbReference type="GO" id="GO:0008270">
    <property type="term" value="F:zinc ion binding"/>
    <property type="evidence" value="ECO:0007669"/>
    <property type="project" value="InterPro"/>
</dbReference>
<keyword evidence="5" id="KW-0456">Lyase</keyword>
<keyword evidence="3" id="KW-0479">Metal-binding</keyword>
<dbReference type="InterPro" id="IPR036398">
    <property type="entry name" value="CA_dom_sf"/>
</dbReference>
<dbReference type="PANTHER" id="PTHR18952:SF265">
    <property type="entry name" value="CARBONIC ANHYDRASE"/>
    <property type="match status" value="1"/>
</dbReference>
<dbReference type="Proteomes" id="UP000257055">
    <property type="component" value="Unassembled WGS sequence"/>
</dbReference>
<evidence type="ECO:0000259" key="7">
    <source>
        <dbReference type="PROSITE" id="PS51144"/>
    </source>
</evidence>
<keyword evidence="9" id="KW-1185">Reference proteome</keyword>
<dbReference type="SMART" id="SM01057">
    <property type="entry name" value="Carb_anhydrase"/>
    <property type="match status" value="1"/>
</dbReference>
<feature type="domain" description="Alpha-carbonic anhydrase" evidence="7">
    <location>
        <begin position="6"/>
        <end position="233"/>
    </location>
</feature>
<organism evidence="8 9">
    <name type="scientific">Listeria kieliensis</name>
    <dbReference type="NCBI Taxonomy" id="1621700"/>
    <lineage>
        <taxon>Bacteria</taxon>
        <taxon>Bacillati</taxon>
        <taxon>Bacillota</taxon>
        <taxon>Bacilli</taxon>
        <taxon>Bacillales</taxon>
        <taxon>Listeriaceae</taxon>
        <taxon>Listeria</taxon>
    </lineage>
</organism>
<dbReference type="EC" id="4.2.1.1" evidence="2"/>
<dbReference type="Gene3D" id="3.10.200.10">
    <property type="entry name" value="Alpha carbonic anhydrase"/>
    <property type="match status" value="1"/>
</dbReference>
<dbReference type="InterPro" id="IPR001148">
    <property type="entry name" value="CA_dom"/>
</dbReference>
<evidence type="ECO:0000256" key="6">
    <source>
        <dbReference type="ARBA" id="ARBA00048348"/>
    </source>
</evidence>
<name>A0A3D8TW03_9LIST</name>
<evidence type="ECO:0000256" key="5">
    <source>
        <dbReference type="ARBA" id="ARBA00023239"/>
    </source>
</evidence>
<keyword evidence="4" id="KW-0862">Zinc</keyword>
<dbReference type="Pfam" id="PF00194">
    <property type="entry name" value="Carb_anhydrase"/>
    <property type="match status" value="1"/>
</dbReference>
<dbReference type="InterPro" id="IPR041891">
    <property type="entry name" value="Alpha_CA_prokaryot-like"/>
</dbReference>
<comment type="similarity">
    <text evidence="1">Belongs to the alpha-carbonic anhydrase family.</text>
</comment>
<dbReference type="PANTHER" id="PTHR18952">
    <property type="entry name" value="CARBONIC ANHYDRASE"/>
    <property type="match status" value="1"/>
</dbReference>
<sequence>MPAYSIKWSYDGEKGPEHWGQICSDFEIAQSGKKQSPIDICIKDIKPLEGKPLETNYSRIPYLVKRVENSVHLFPQETNQTLVFQNETYRLVAFHAHIPSEHLLDAAVYPIEWHFVHENARGEKLVLGAFMDVGTNVSIDMTDIRRVFPEVFKDFSIERELSLDITDFLPEEKAYFTYEGSLTTPPTVEGIRWVVMKNRQTMGHVAHRALEKVIGGTNRPVQPLNGRSIQFYE</sequence>
<dbReference type="GO" id="GO:0004089">
    <property type="term" value="F:carbonate dehydratase activity"/>
    <property type="evidence" value="ECO:0007669"/>
    <property type="project" value="UniProtKB-EC"/>
</dbReference>
<comment type="caution">
    <text evidence="8">The sequence shown here is derived from an EMBL/GenBank/DDBJ whole genome shotgun (WGS) entry which is preliminary data.</text>
</comment>